<dbReference type="AlphaFoldDB" id="A0AAN6G3K3"/>
<comment type="caution">
    <text evidence="2">The sequence shown here is derived from an EMBL/GenBank/DDBJ whole genome shotgun (WGS) entry which is preliminary data.</text>
</comment>
<evidence type="ECO:0000256" key="1">
    <source>
        <dbReference type="SAM" id="MobiDB-lite"/>
    </source>
</evidence>
<reference evidence="2" key="1">
    <citation type="journal article" date="2023" name="PhytoFront">
        <title>Draft Genome Resources of Seven Strains of Tilletia horrida, Causal Agent of Kernel Smut of Rice.</title>
        <authorList>
            <person name="Khanal S."/>
            <person name="Antony Babu S."/>
            <person name="Zhou X.G."/>
        </authorList>
    </citation>
    <scope>NUCLEOTIDE SEQUENCE</scope>
    <source>
        <strain evidence="2">TX3</strain>
    </source>
</reference>
<feature type="region of interest" description="Disordered" evidence="1">
    <location>
        <begin position="328"/>
        <end position="354"/>
    </location>
</feature>
<feature type="region of interest" description="Disordered" evidence="1">
    <location>
        <begin position="900"/>
        <end position="1000"/>
    </location>
</feature>
<feature type="compositionally biased region" description="Polar residues" evidence="1">
    <location>
        <begin position="147"/>
        <end position="156"/>
    </location>
</feature>
<feature type="compositionally biased region" description="Acidic residues" evidence="1">
    <location>
        <begin position="947"/>
        <end position="960"/>
    </location>
</feature>
<evidence type="ECO:0000313" key="2">
    <source>
        <dbReference type="EMBL" id="KAK0519289.1"/>
    </source>
</evidence>
<dbReference type="Proteomes" id="UP001176521">
    <property type="component" value="Unassembled WGS sequence"/>
</dbReference>
<feature type="compositionally biased region" description="Low complexity" evidence="1">
    <location>
        <begin position="1164"/>
        <end position="1177"/>
    </location>
</feature>
<dbReference type="Pfam" id="PF01501">
    <property type="entry name" value="Glyco_transf_8"/>
    <property type="match status" value="1"/>
</dbReference>
<dbReference type="InterPro" id="IPR002495">
    <property type="entry name" value="Glyco_trans_8"/>
</dbReference>
<proteinExistence type="predicted"/>
<keyword evidence="2" id="KW-0808">Transferase</keyword>
<feature type="compositionally biased region" description="Low complexity" evidence="1">
    <location>
        <begin position="559"/>
        <end position="568"/>
    </location>
</feature>
<organism evidence="2 3">
    <name type="scientific">Tilletia horrida</name>
    <dbReference type="NCBI Taxonomy" id="155126"/>
    <lineage>
        <taxon>Eukaryota</taxon>
        <taxon>Fungi</taxon>
        <taxon>Dikarya</taxon>
        <taxon>Basidiomycota</taxon>
        <taxon>Ustilaginomycotina</taxon>
        <taxon>Exobasidiomycetes</taxon>
        <taxon>Tilletiales</taxon>
        <taxon>Tilletiaceae</taxon>
        <taxon>Tilletia</taxon>
    </lineage>
</organism>
<feature type="compositionally biased region" description="Low complexity" evidence="1">
    <location>
        <begin position="1184"/>
        <end position="1198"/>
    </location>
</feature>
<feature type="compositionally biased region" description="Low complexity" evidence="1">
    <location>
        <begin position="95"/>
        <end position="125"/>
    </location>
</feature>
<dbReference type="InterPro" id="IPR029044">
    <property type="entry name" value="Nucleotide-diphossugar_trans"/>
</dbReference>
<dbReference type="CDD" id="cd02537">
    <property type="entry name" value="GT8_Glycogenin"/>
    <property type="match status" value="1"/>
</dbReference>
<dbReference type="EMBL" id="JAPDMQ010001033">
    <property type="protein sequence ID" value="KAK0519289.1"/>
    <property type="molecule type" value="Genomic_DNA"/>
</dbReference>
<dbReference type="SUPFAM" id="SSF53448">
    <property type="entry name" value="Nucleotide-diphospho-sugar transferases"/>
    <property type="match status" value="1"/>
</dbReference>
<feature type="compositionally biased region" description="Low complexity" evidence="1">
    <location>
        <begin position="984"/>
        <end position="996"/>
    </location>
</feature>
<feature type="region of interest" description="Disordered" evidence="1">
    <location>
        <begin position="95"/>
        <end position="156"/>
    </location>
</feature>
<feature type="compositionally biased region" description="Low complexity" evidence="1">
    <location>
        <begin position="133"/>
        <end position="142"/>
    </location>
</feature>
<feature type="compositionally biased region" description="Basic and acidic residues" evidence="1">
    <location>
        <begin position="961"/>
        <end position="971"/>
    </location>
</feature>
<dbReference type="EC" id="2.4.1.186" evidence="2"/>
<keyword evidence="3" id="KW-1185">Reference proteome</keyword>
<name>A0AAN6G3K3_9BASI</name>
<feature type="region of interest" description="Disordered" evidence="1">
    <location>
        <begin position="1070"/>
        <end position="1210"/>
    </location>
</feature>
<accession>A0AAN6G3K3</accession>
<protein>
    <submittedName>
        <fullName evidence="2">Glycogenin glucosyltransferase</fullName>
        <ecNumber evidence="2">2.4.1.186</ecNumber>
    </submittedName>
</protein>
<dbReference type="PANTHER" id="PTHR11183">
    <property type="entry name" value="GLYCOGENIN SUBFAMILY MEMBER"/>
    <property type="match status" value="1"/>
</dbReference>
<feature type="compositionally biased region" description="Basic and acidic residues" evidence="1">
    <location>
        <begin position="1085"/>
        <end position="1097"/>
    </location>
</feature>
<feature type="region of interest" description="Disordered" evidence="1">
    <location>
        <begin position="518"/>
        <end position="633"/>
    </location>
</feature>
<feature type="compositionally biased region" description="Low complexity" evidence="1">
    <location>
        <begin position="609"/>
        <end position="621"/>
    </location>
</feature>
<feature type="compositionally biased region" description="Basic and acidic residues" evidence="1">
    <location>
        <begin position="518"/>
        <end position="529"/>
    </location>
</feature>
<dbReference type="GO" id="GO:0008466">
    <property type="term" value="F:glycogenin glucosyltransferase activity"/>
    <property type="evidence" value="ECO:0007669"/>
    <property type="project" value="UniProtKB-EC"/>
</dbReference>
<sequence>MAAPAQPKRFAFVTLLTSDHYLPGALVVAHSLREAHRQTTQQDASSQFDIVCLVTPHSVRVQTIKALCASSAFDRVLGVEPLGFEGLIHGALAQSQSQSQSQSSRSGTSGSGASSSGLHASQSTQQLARAEEGLQSASAEAAGGSGDTQAISQQTSTDELKQTLLRRVKQNLQLLGRPDLGPRRGAPLSKLHAWRLTQYEKVVFLDADTLVLQPLSHLFHLATNFAAAPDIGWPDAFNSGVLVLKPSLDTFSRIRSFAAETGSWDGADQGLLNEFYGGERGRGEDGPGGGWDRLSFKYNVTPNGGYTFAPAYRRFGSGIQVAHFIGEHKPWHRPRPSPRSGPAGSGQRGGPAAADEMAARIVTNDYETLVGRWHDVFSRYYPLPSTVDRHSSSAYSVEVIHSSRGVEIVERETGAAAQSGAAGFEVPTYEAVWNAHNQDNLSSFQPGHTDDLRSLFAGGAALYGLSTETQELSRAANVEAGLGKYVSFPLDGRTSLIPPEGLPGDLLAIFAREEHEAEEQRRVAAEEAQRASAALAAQMSHPEGRVPAPPSDEHHQEHAAASAGAEIARPWSPPKMSWDPAREPPPTSAQDTTFSMPAHYDNAWDVRHGSSGPAGSGAASGWQRSNSDADAQVAAARVPQHLMQGMYSHLANQPPDASKVRAVFPWEQTRASGSGGGLRGNFGSAAGPAERERQRADSLQRRRKIQAHAAEVLNRLAEQRAAEAAAAREAQERGLAALGDFDGKPLRRATRVFPDDPPRTKYAFQGAGARARAGGEGFAPPLSSQTAAGVAGVDPFDHRAAGGPGDNHSWMSNAPALSAIAAEAEAASAESMAVSPPAYRRGLPPTLGYSNAWDHVGAIGEYADTVQAAQSPGPGGPVQLLSAQSSAEFDRKGLRGVLAATLGGKAGKMRARSRDRRSESGRRSGGGGGALGMVDMGEYAGSGGSAEGEDSRDGDDESSSEDEHSGDEAGRLPKQQRNGRQEQPASASVSASASTSGPGGYGYGGSGSNGAGGAGAPAEGGAMVVGALGLTDDQFPEVLNVIERYPDAQDVLLLDPAAAAAAAAAAMVAAPAPGSTSPLPRNRRRAESRGYLRKAEATAKAQMTASPRSPRNHGVRASGGSSSSWGYLGGGGDQGGGSPGGGGGGGGVGGSSVRSPTLTAGEYSQSPTGSSTTTTSAGMGGLGDAAAAAAAAAAAGDAPLSGRARIRPMP</sequence>
<feature type="region of interest" description="Disordered" evidence="1">
    <location>
        <begin position="669"/>
        <end position="695"/>
    </location>
</feature>
<keyword evidence="2" id="KW-0328">Glycosyltransferase</keyword>
<feature type="compositionally biased region" description="Gly residues" evidence="1">
    <location>
        <begin position="1127"/>
        <end position="1150"/>
    </location>
</feature>
<evidence type="ECO:0000313" key="3">
    <source>
        <dbReference type="Proteomes" id="UP001176521"/>
    </source>
</evidence>
<dbReference type="Gene3D" id="3.90.550.10">
    <property type="entry name" value="Spore Coat Polysaccharide Biosynthesis Protein SpsA, Chain A"/>
    <property type="match status" value="1"/>
</dbReference>
<dbReference type="InterPro" id="IPR050587">
    <property type="entry name" value="GNT1/Glycosyltrans_8"/>
</dbReference>
<gene>
    <name evidence="2" type="primary">GLG2</name>
    <name evidence="2" type="ORF">OC842_007501</name>
</gene>